<dbReference type="OrthoDB" id="10042665at2759"/>
<proteinExistence type="predicted"/>
<feature type="region of interest" description="Disordered" evidence="1">
    <location>
        <begin position="399"/>
        <end position="434"/>
    </location>
</feature>
<gene>
    <name evidence="3" type="ORF">PHLGIDRAFT_117812</name>
</gene>
<dbReference type="AlphaFoldDB" id="A0A0C3S8V6"/>
<dbReference type="InterPro" id="IPR054289">
    <property type="entry name" value="DUF7025"/>
</dbReference>
<dbReference type="PANTHER" id="PTHR46411">
    <property type="entry name" value="FAMILY ATPASE, PUTATIVE-RELATED"/>
    <property type="match status" value="1"/>
</dbReference>
<name>A0A0C3S8V6_PHLG1</name>
<dbReference type="Proteomes" id="UP000053257">
    <property type="component" value="Unassembled WGS sequence"/>
</dbReference>
<sequence>MSVRRYLSLRRASTALPTVSEKDSAPAELVTRTTPSIHDNETEHNVSTTALLPMTTTAPLPPPNLKVKRVDHYYSKWSKAWKYRNTGDKVTPEHVPVGAATVNDPWGEFCFVVVRTFPRDKDEAEPTFRVVIKSPYLLHACEDVIQKYPGLSWNIDPVTLDPQMLLTFLPLFEEYCDQLQKKEMTLEEGHKMSSAGVLIDYLRRDYRSTLGTLARMTTHGEISFDLLHAVFVPRTILITACPTTGEPRAVQLVSASKVISNSGRGLYCLTCESVDEDDGDDVLQFVGGGMAASERAFGRVSHQIVIPQFGGTVKICELDAYPIKYHPNEAALKEALIARGRKWAHYRGIHHVQYDGRAVAYKMEITGGRRRVKYNVSSRIMVDRANFRRLNPNYAMPQIKREAPDAPPPDDQDFETLGINPASMQPPAQISQPASVVRQMKRPARRRGSVYTVATPLMNAESDKLKVVEEELTDEELMLASPVLYGFSLSDKIWLEFNVESVSEIEWNDETFANLVLPLERKTLLRSL</sequence>
<dbReference type="EMBL" id="KN840491">
    <property type="protein sequence ID" value="KIP07742.1"/>
    <property type="molecule type" value="Genomic_DNA"/>
</dbReference>
<evidence type="ECO:0000313" key="3">
    <source>
        <dbReference type="EMBL" id="KIP07742.1"/>
    </source>
</evidence>
<feature type="compositionally biased region" description="Polar residues" evidence="1">
    <location>
        <begin position="422"/>
        <end position="434"/>
    </location>
</feature>
<dbReference type="STRING" id="745531.A0A0C3S8V6"/>
<feature type="domain" description="DUF7025" evidence="2">
    <location>
        <begin position="213"/>
        <end position="327"/>
    </location>
</feature>
<organism evidence="3 4">
    <name type="scientific">Phlebiopsis gigantea (strain 11061_1 CR5-6)</name>
    <name type="common">White-rot fungus</name>
    <name type="synonym">Peniophora gigantea</name>
    <dbReference type="NCBI Taxonomy" id="745531"/>
    <lineage>
        <taxon>Eukaryota</taxon>
        <taxon>Fungi</taxon>
        <taxon>Dikarya</taxon>
        <taxon>Basidiomycota</taxon>
        <taxon>Agaricomycotina</taxon>
        <taxon>Agaricomycetes</taxon>
        <taxon>Polyporales</taxon>
        <taxon>Phanerochaetaceae</taxon>
        <taxon>Phlebiopsis</taxon>
    </lineage>
</organism>
<protein>
    <recommendedName>
        <fullName evidence="2">DUF7025 domain-containing protein</fullName>
    </recommendedName>
</protein>
<dbReference type="Pfam" id="PF22942">
    <property type="entry name" value="DUF7025"/>
    <property type="match status" value="1"/>
</dbReference>
<dbReference type="PANTHER" id="PTHR46411:SF3">
    <property type="entry name" value="AAA+ ATPASE DOMAIN-CONTAINING PROTEIN"/>
    <property type="match status" value="1"/>
</dbReference>
<evidence type="ECO:0000259" key="2">
    <source>
        <dbReference type="Pfam" id="PF22942"/>
    </source>
</evidence>
<evidence type="ECO:0000313" key="4">
    <source>
        <dbReference type="Proteomes" id="UP000053257"/>
    </source>
</evidence>
<dbReference type="HOGENOM" id="CLU_004471_6_3_1"/>
<evidence type="ECO:0000256" key="1">
    <source>
        <dbReference type="SAM" id="MobiDB-lite"/>
    </source>
</evidence>
<accession>A0A0C3S8V6</accession>
<reference evidence="3 4" key="1">
    <citation type="journal article" date="2014" name="PLoS Genet.">
        <title>Analysis of the Phlebiopsis gigantea genome, transcriptome and secretome provides insight into its pioneer colonization strategies of wood.</title>
        <authorList>
            <person name="Hori C."/>
            <person name="Ishida T."/>
            <person name="Igarashi K."/>
            <person name="Samejima M."/>
            <person name="Suzuki H."/>
            <person name="Master E."/>
            <person name="Ferreira P."/>
            <person name="Ruiz-Duenas F.J."/>
            <person name="Held B."/>
            <person name="Canessa P."/>
            <person name="Larrondo L.F."/>
            <person name="Schmoll M."/>
            <person name="Druzhinina I.S."/>
            <person name="Kubicek C.P."/>
            <person name="Gaskell J.A."/>
            <person name="Kersten P."/>
            <person name="St John F."/>
            <person name="Glasner J."/>
            <person name="Sabat G."/>
            <person name="Splinter BonDurant S."/>
            <person name="Syed K."/>
            <person name="Yadav J."/>
            <person name="Mgbeahuruike A.C."/>
            <person name="Kovalchuk A."/>
            <person name="Asiegbu F.O."/>
            <person name="Lackner G."/>
            <person name="Hoffmeister D."/>
            <person name="Rencoret J."/>
            <person name="Gutierrez A."/>
            <person name="Sun H."/>
            <person name="Lindquist E."/>
            <person name="Barry K."/>
            <person name="Riley R."/>
            <person name="Grigoriev I.V."/>
            <person name="Henrissat B."/>
            <person name="Kues U."/>
            <person name="Berka R.M."/>
            <person name="Martinez A.T."/>
            <person name="Covert S.F."/>
            <person name="Blanchette R.A."/>
            <person name="Cullen D."/>
        </authorList>
    </citation>
    <scope>NUCLEOTIDE SEQUENCE [LARGE SCALE GENOMIC DNA]</scope>
    <source>
        <strain evidence="3 4">11061_1 CR5-6</strain>
    </source>
</reference>
<feature type="non-terminal residue" evidence="3">
    <location>
        <position position="528"/>
    </location>
</feature>
<keyword evidence="4" id="KW-1185">Reference proteome</keyword>